<dbReference type="CDD" id="cd07042">
    <property type="entry name" value="STAS_SulP_like_sulfate_transporter"/>
    <property type="match status" value="1"/>
</dbReference>
<dbReference type="Pfam" id="PF01740">
    <property type="entry name" value="STAS"/>
    <property type="match status" value="1"/>
</dbReference>
<feature type="transmembrane region" description="Helical" evidence="5">
    <location>
        <begin position="53"/>
        <end position="80"/>
    </location>
</feature>
<keyword evidence="2 5" id="KW-0812">Transmembrane</keyword>
<dbReference type="InterPro" id="IPR001902">
    <property type="entry name" value="SLC26A/SulP_fam"/>
</dbReference>
<sequence>MSRLPAGTFAVISLMIGGVAVREAPDSMFYVPGNGTNSTVLDVDARDARRVQLAVALTTLVGLIQLLLGVLRFGFVAIYLTEPLVRGFTTAAAVHVFISQLKYLLGIRTQRYSGPLSVLWSLGAVLQNITSTNLSTLLVGGVCMVFLYGVKEVNVRFKKKLPVPIPGEIIVVIMSTGISYGMSLFQNYQVAVVGKIPTGLLPPALPDHTLFSKVATDSVAIAIVSFSMGISLAKIFAMKHGYSVDGNQIAGLLSSLIVLLVVVAIGYVFEPLPQTVLAAIIMVNLQGMFKQLRDIPTLWRTSRIEFAIWIVAFVASVLLGLDYGLVVSISFAILTVIYRTQNPKSMILGQVPGSDLYYDVDKYEECAEISGIKIFHMNTSIYFANCELYVSALKQKTGVDPTVLLHVRKCREKKLRKTQETPPERKSIVVKLDVDKGVSHEIVCGAGVPLAVQANGQVSESYTDAVAEETDVLTAFLEREEAEQVYAIVLDFSPVNFIDSVGAKAIKSVVKEFAAVDVSVVIAGCSRTVLSQLRSLRFFGEVVTSDLVFPTIHDAVLHCRCRSLLLGQ</sequence>
<dbReference type="Proteomes" id="UP000823561">
    <property type="component" value="Chromosome 17"/>
</dbReference>
<comment type="subcellular location">
    <subcellularLocation>
        <location evidence="1">Membrane</location>
        <topology evidence="1">Multi-pass membrane protein</topology>
    </subcellularLocation>
</comment>
<feature type="transmembrane region" description="Helical" evidence="5">
    <location>
        <begin position="125"/>
        <end position="149"/>
    </location>
</feature>
<dbReference type="InterPro" id="IPR036513">
    <property type="entry name" value="STAS_dom_sf"/>
</dbReference>
<dbReference type="Pfam" id="PF00916">
    <property type="entry name" value="Sulfate_transp"/>
    <property type="match status" value="1"/>
</dbReference>
<accession>A0AAV6FXI1</accession>
<evidence type="ECO:0000256" key="5">
    <source>
        <dbReference type="SAM" id="Phobius"/>
    </source>
</evidence>
<dbReference type="InterPro" id="IPR002645">
    <property type="entry name" value="STAS_dom"/>
</dbReference>
<feature type="transmembrane region" description="Helical" evidence="5">
    <location>
        <begin position="161"/>
        <end position="182"/>
    </location>
</feature>
<keyword evidence="3 5" id="KW-1133">Transmembrane helix</keyword>
<dbReference type="GO" id="GO:0055085">
    <property type="term" value="P:transmembrane transport"/>
    <property type="evidence" value="ECO:0007669"/>
    <property type="project" value="InterPro"/>
</dbReference>
<dbReference type="Gene3D" id="3.30.750.24">
    <property type="entry name" value="STAS domain"/>
    <property type="match status" value="1"/>
</dbReference>
<dbReference type="PROSITE" id="PS50801">
    <property type="entry name" value="STAS"/>
    <property type="match status" value="1"/>
</dbReference>
<dbReference type="GO" id="GO:0016020">
    <property type="term" value="C:membrane"/>
    <property type="evidence" value="ECO:0007669"/>
    <property type="project" value="UniProtKB-SubCell"/>
</dbReference>
<keyword evidence="4 5" id="KW-0472">Membrane</keyword>
<dbReference type="EMBL" id="JADWDJ010000017">
    <property type="protein sequence ID" value="KAG5267144.1"/>
    <property type="molecule type" value="Genomic_DNA"/>
</dbReference>
<gene>
    <name evidence="7" type="ORF">AALO_G00218510</name>
</gene>
<feature type="transmembrane region" description="Helical" evidence="5">
    <location>
        <begin position="304"/>
        <end position="337"/>
    </location>
</feature>
<keyword evidence="8" id="KW-1185">Reference proteome</keyword>
<dbReference type="AlphaFoldDB" id="A0AAV6FXI1"/>
<feature type="transmembrane region" description="Helical" evidence="5">
    <location>
        <begin position="219"/>
        <end position="237"/>
    </location>
</feature>
<evidence type="ECO:0000313" key="7">
    <source>
        <dbReference type="EMBL" id="KAG5267144.1"/>
    </source>
</evidence>
<protein>
    <recommendedName>
        <fullName evidence="6">STAS domain-containing protein</fullName>
    </recommendedName>
</protein>
<comment type="caution">
    <text evidence="7">The sequence shown here is derived from an EMBL/GenBank/DDBJ whole genome shotgun (WGS) entry which is preliminary data.</text>
</comment>
<evidence type="ECO:0000256" key="2">
    <source>
        <dbReference type="ARBA" id="ARBA00022692"/>
    </source>
</evidence>
<dbReference type="InterPro" id="IPR011547">
    <property type="entry name" value="SLC26A/SulP_dom"/>
</dbReference>
<name>A0AAV6FXI1_9TELE</name>
<feature type="transmembrane region" description="Helical" evidence="5">
    <location>
        <begin position="249"/>
        <end position="269"/>
    </location>
</feature>
<evidence type="ECO:0000256" key="4">
    <source>
        <dbReference type="ARBA" id="ARBA00023136"/>
    </source>
</evidence>
<feature type="domain" description="STAS" evidence="6">
    <location>
        <begin position="362"/>
        <end position="559"/>
    </location>
</feature>
<dbReference type="SUPFAM" id="SSF52091">
    <property type="entry name" value="SpoIIaa-like"/>
    <property type="match status" value="1"/>
</dbReference>
<evidence type="ECO:0000313" key="8">
    <source>
        <dbReference type="Proteomes" id="UP000823561"/>
    </source>
</evidence>
<reference evidence="7 8" key="1">
    <citation type="submission" date="2020-10" db="EMBL/GenBank/DDBJ databases">
        <title>Chromosome-scale genome assembly of the Allis shad, Alosa alosa.</title>
        <authorList>
            <person name="Margot Z."/>
            <person name="Christophe K."/>
            <person name="Cabau C."/>
            <person name="Louis A."/>
            <person name="Berthelot C."/>
            <person name="Parey E."/>
            <person name="Roest Crollius H."/>
            <person name="Montfort J."/>
            <person name="Robinson-Rechavi M."/>
            <person name="Bucao C."/>
            <person name="Bouchez O."/>
            <person name="Gislard M."/>
            <person name="Lluch J."/>
            <person name="Milhes M."/>
            <person name="Lampietro C."/>
            <person name="Lopez Roques C."/>
            <person name="Donnadieu C."/>
            <person name="Braasch I."/>
            <person name="Desvignes T."/>
            <person name="Postlethwait J."/>
            <person name="Bobe J."/>
            <person name="Guiguen Y."/>
        </authorList>
    </citation>
    <scope>NUCLEOTIDE SEQUENCE [LARGE SCALE GENOMIC DNA]</scope>
    <source>
        <strain evidence="7">M-15738</strain>
        <tissue evidence="7">Blood</tissue>
    </source>
</reference>
<evidence type="ECO:0000259" key="6">
    <source>
        <dbReference type="PROSITE" id="PS50801"/>
    </source>
</evidence>
<organism evidence="7 8">
    <name type="scientific">Alosa alosa</name>
    <name type="common">allis shad</name>
    <dbReference type="NCBI Taxonomy" id="278164"/>
    <lineage>
        <taxon>Eukaryota</taxon>
        <taxon>Metazoa</taxon>
        <taxon>Chordata</taxon>
        <taxon>Craniata</taxon>
        <taxon>Vertebrata</taxon>
        <taxon>Euteleostomi</taxon>
        <taxon>Actinopterygii</taxon>
        <taxon>Neopterygii</taxon>
        <taxon>Teleostei</taxon>
        <taxon>Clupei</taxon>
        <taxon>Clupeiformes</taxon>
        <taxon>Clupeoidei</taxon>
        <taxon>Clupeidae</taxon>
        <taxon>Alosa</taxon>
    </lineage>
</organism>
<evidence type="ECO:0000256" key="1">
    <source>
        <dbReference type="ARBA" id="ARBA00004141"/>
    </source>
</evidence>
<proteinExistence type="predicted"/>
<dbReference type="PANTHER" id="PTHR11814">
    <property type="entry name" value="SULFATE TRANSPORTER"/>
    <property type="match status" value="1"/>
</dbReference>
<evidence type="ECO:0000256" key="3">
    <source>
        <dbReference type="ARBA" id="ARBA00022989"/>
    </source>
</evidence>